<gene>
    <name evidence="4" type="ORF">GCM10023225_32120</name>
</gene>
<dbReference type="PANTHER" id="PTHR43130:SF3">
    <property type="entry name" value="HTH-TYPE TRANSCRIPTIONAL REGULATOR RV1931C"/>
    <property type="match status" value="1"/>
</dbReference>
<evidence type="ECO:0000313" key="5">
    <source>
        <dbReference type="Proteomes" id="UP001501195"/>
    </source>
</evidence>
<comment type="caution">
    <text evidence="4">The sequence shown here is derived from an EMBL/GenBank/DDBJ whole genome shotgun (WGS) entry which is preliminary data.</text>
</comment>
<keyword evidence="1" id="KW-0805">Transcription regulation</keyword>
<dbReference type="Pfam" id="PF01965">
    <property type="entry name" value="DJ-1_PfpI"/>
    <property type="match status" value="1"/>
</dbReference>
<dbReference type="SUPFAM" id="SSF52317">
    <property type="entry name" value="Class I glutamine amidotransferase-like"/>
    <property type="match status" value="1"/>
</dbReference>
<proteinExistence type="predicted"/>
<dbReference type="Gene3D" id="3.40.50.880">
    <property type="match status" value="1"/>
</dbReference>
<dbReference type="InterPro" id="IPR052158">
    <property type="entry name" value="INH-QAR"/>
</dbReference>
<dbReference type="InterPro" id="IPR009057">
    <property type="entry name" value="Homeodomain-like_sf"/>
</dbReference>
<accession>A0ABP8VA31</accession>
<evidence type="ECO:0000259" key="3">
    <source>
        <dbReference type="PROSITE" id="PS01124"/>
    </source>
</evidence>
<evidence type="ECO:0000256" key="2">
    <source>
        <dbReference type="ARBA" id="ARBA00023163"/>
    </source>
</evidence>
<organism evidence="4 5">
    <name type="scientific">Kineococcus glutinatus</name>
    <dbReference type="NCBI Taxonomy" id="1070872"/>
    <lineage>
        <taxon>Bacteria</taxon>
        <taxon>Bacillati</taxon>
        <taxon>Actinomycetota</taxon>
        <taxon>Actinomycetes</taxon>
        <taxon>Kineosporiales</taxon>
        <taxon>Kineosporiaceae</taxon>
        <taxon>Kineococcus</taxon>
    </lineage>
</organism>
<dbReference type="Pfam" id="PF12833">
    <property type="entry name" value="HTH_18"/>
    <property type="match status" value="1"/>
</dbReference>
<keyword evidence="2" id="KW-0804">Transcription</keyword>
<dbReference type="InterPro" id="IPR018060">
    <property type="entry name" value="HTH_AraC"/>
</dbReference>
<evidence type="ECO:0000256" key="1">
    <source>
        <dbReference type="ARBA" id="ARBA00023015"/>
    </source>
</evidence>
<dbReference type="SMART" id="SM00342">
    <property type="entry name" value="HTH_ARAC"/>
    <property type="match status" value="1"/>
</dbReference>
<dbReference type="InterPro" id="IPR029062">
    <property type="entry name" value="Class_I_gatase-like"/>
</dbReference>
<dbReference type="EMBL" id="BAABIL010000609">
    <property type="protein sequence ID" value="GAA4657663.1"/>
    <property type="molecule type" value="Genomic_DNA"/>
</dbReference>
<name>A0ABP8VA31_9ACTN</name>
<dbReference type="PANTHER" id="PTHR43130">
    <property type="entry name" value="ARAC-FAMILY TRANSCRIPTIONAL REGULATOR"/>
    <property type="match status" value="1"/>
</dbReference>
<reference evidence="5" key="1">
    <citation type="journal article" date="2019" name="Int. J. Syst. Evol. Microbiol.">
        <title>The Global Catalogue of Microorganisms (GCM) 10K type strain sequencing project: providing services to taxonomists for standard genome sequencing and annotation.</title>
        <authorList>
            <consortium name="The Broad Institute Genomics Platform"/>
            <consortium name="The Broad Institute Genome Sequencing Center for Infectious Disease"/>
            <person name="Wu L."/>
            <person name="Ma J."/>
        </authorList>
    </citation>
    <scope>NUCLEOTIDE SEQUENCE [LARGE SCALE GENOMIC DNA]</scope>
    <source>
        <strain evidence="5">JCM 18126</strain>
    </source>
</reference>
<dbReference type="PROSITE" id="PS01124">
    <property type="entry name" value="HTH_ARAC_FAMILY_2"/>
    <property type="match status" value="1"/>
</dbReference>
<evidence type="ECO:0000313" key="4">
    <source>
        <dbReference type="EMBL" id="GAA4657663.1"/>
    </source>
</evidence>
<dbReference type="Proteomes" id="UP001501195">
    <property type="component" value="Unassembled WGS sequence"/>
</dbReference>
<feature type="domain" description="HTH araC/xylS-type" evidence="3">
    <location>
        <begin position="242"/>
        <end position="341"/>
    </location>
</feature>
<keyword evidence="5" id="KW-1185">Reference proteome</keyword>
<dbReference type="InterPro" id="IPR002818">
    <property type="entry name" value="DJ-1/PfpI"/>
</dbReference>
<dbReference type="SUPFAM" id="SSF46689">
    <property type="entry name" value="Homeodomain-like"/>
    <property type="match status" value="2"/>
</dbReference>
<protein>
    <submittedName>
        <fullName evidence="4">Helix-turn-helix domain-containing protein</fullName>
    </submittedName>
</protein>
<dbReference type="Gene3D" id="1.10.10.60">
    <property type="entry name" value="Homeodomain-like"/>
    <property type="match status" value="1"/>
</dbReference>
<sequence length="352" mass="36561">MPSILAPGAVAAQWQESHGRGGSCHGARGRVAGVHRVVVLALADVVTLDVAIPAQLFGYRDALPYEVVLAGARRGPVPTTAGFPVTAAAGPEALASADTVVVPGFAPHSVPPPPRVLRALTAAAERGARVMSICTGAFALAAAGLLDGRRATTHWMHAAELAAAHPAVDVDPAVLFVDSGPVLTSAGVAAGIDLCLHVIRTDHGAAAATAVARRVVVAPHREGGQAQYLHAPLPAESGSSLTGTRQWALEHLDRPLAVADLAAHAHVSTRTLARRWAAETGTTPLRWLLAQRLQRARLLLETCPDLLLADVAHRCGLGTADNLRLHLRRETGTSPSAYRRTFGEPGGAPLPR</sequence>